<dbReference type="InterPro" id="IPR003661">
    <property type="entry name" value="HisK_dim/P_dom"/>
</dbReference>
<keyword evidence="7" id="KW-0547">Nucleotide-binding</keyword>
<comment type="similarity">
    <text evidence="2">In the N-terminal section; belongs to the phytochrome family.</text>
</comment>
<evidence type="ECO:0000256" key="17">
    <source>
        <dbReference type="SAM" id="Coils"/>
    </source>
</evidence>
<evidence type="ECO:0000256" key="9">
    <source>
        <dbReference type="ARBA" id="ARBA00022840"/>
    </source>
</evidence>
<dbReference type="EC" id="2.7.13.3" evidence="3"/>
<evidence type="ECO:0000256" key="16">
    <source>
        <dbReference type="PROSITE-ProRule" id="PRU00169"/>
    </source>
</evidence>
<dbReference type="InterPro" id="IPR011006">
    <property type="entry name" value="CheY-like_superfamily"/>
</dbReference>
<sequence>MSQMVGMTDQAACDRHGDDVQESPALKSAIPDGSVCGRRDFEAALKDSEERYSLVISGANDGIWDWDLRTNRVFYSLRWKEMLGYGPDEIGDQIEDWKRLLHPEDAEWVKGVLKSYLARHMPTFEIEYRLSCRDGRYRWILTRGQAIWDDEGKAVRMAGSNTDVTERKRVELELQEAKEAAEAASRAKSEFLATISHEIRTPINGILGMTELLLNTPLSAEQREFAATASDSAYQLLHIINDVLDFSKMEAGKLRLEPADFEIRTLVEDMAKTFEAKVREKGLELQVVWKNAVEGLRRGDPLRLRQVLFNLLDNAVKFTEKGSVILTIGCERGDEGETVIRFDVADTGIGISAEAQACLFSPFTQADSSTTRRYGGTGLGLAITKRLIDLMHGQIGVTSEVGKGSAFWVSLPLERSPAQAANPTGSVYEKEEGEGDVPEVAPLVQESGADPMILLAEDNPVNQKLVLLQLKKLGLQAHAVMNGRDAVEAARSGRYSLILMDCQMPVMDGYEATQTIRSYEGKQGAHTPIIAMTAYAMQGDKERCLQAGMDDYLSKPFVIQALRQVLERWLPADPGIGGACDTDVIDCGVLDSLRELQEEDEPDIVAEVIEIFLRDTPPKIEALREAVRQRDARAMANLAHSLKSSSAGIGANALSACSKELEIMGRQGCLDSAPVKAEQVAREFERTQKALRHLVGHHPG</sequence>
<evidence type="ECO:0000256" key="15">
    <source>
        <dbReference type="PROSITE-ProRule" id="PRU00110"/>
    </source>
</evidence>
<dbReference type="InterPro" id="IPR036641">
    <property type="entry name" value="HPT_dom_sf"/>
</dbReference>
<dbReference type="Gene3D" id="3.40.50.2300">
    <property type="match status" value="1"/>
</dbReference>
<feature type="coiled-coil region" evidence="17">
    <location>
        <begin position="167"/>
        <end position="194"/>
    </location>
</feature>
<keyword evidence="9" id="KW-0067">ATP-binding</keyword>
<dbReference type="InterPro" id="IPR036890">
    <property type="entry name" value="HATPase_C_sf"/>
</dbReference>
<comment type="subunit">
    <text evidence="12">At low DSF concentrations, interacts with RpfF.</text>
</comment>
<dbReference type="CDD" id="cd00082">
    <property type="entry name" value="HisKA"/>
    <property type="match status" value="1"/>
</dbReference>
<proteinExistence type="inferred from homology"/>
<accession>A0A845L178</accession>
<evidence type="ECO:0000259" key="19">
    <source>
        <dbReference type="PROSITE" id="PS50109"/>
    </source>
</evidence>
<dbReference type="Gene3D" id="1.10.287.130">
    <property type="match status" value="1"/>
</dbReference>
<dbReference type="CDD" id="cd00130">
    <property type="entry name" value="PAS"/>
    <property type="match status" value="1"/>
</dbReference>
<dbReference type="PANTHER" id="PTHR45339:SF6">
    <property type="entry name" value="SENSORY HISTIDINE PROTEIN KINASE"/>
    <property type="match status" value="1"/>
</dbReference>
<dbReference type="RefSeq" id="WP_161253105.1">
    <property type="nucleotide sequence ID" value="NZ_WXEY01000001.1"/>
</dbReference>
<feature type="domain" description="PAC" evidence="22">
    <location>
        <begin position="124"/>
        <end position="176"/>
    </location>
</feature>
<keyword evidence="25" id="KW-1185">Reference proteome</keyword>
<dbReference type="Gene3D" id="3.30.565.10">
    <property type="entry name" value="Histidine kinase-like ATPase, C-terminal domain"/>
    <property type="match status" value="1"/>
</dbReference>
<dbReference type="SUPFAM" id="SSF47226">
    <property type="entry name" value="Histidine-containing phosphotransfer domain, HPT domain"/>
    <property type="match status" value="1"/>
</dbReference>
<evidence type="ECO:0000256" key="3">
    <source>
        <dbReference type="ARBA" id="ARBA00012438"/>
    </source>
</evidence>
<dbReference type="PRINTS" id="PR00344">
    <property type="entry name" value="BCTRLSENSOR"/>
</dbReference>
<dbReference type="SUPFAM" id="SSF47384">
    <property type="entry name" value="Homodimeric domain of signal transducing histidine kinase"/>
    <property type="match status" value="1"/>
</dbReference>
<feature type="domain" description="PAS" evidence="21">
    <location>
        <begin position="48"/>
        <end position="120"/>
    </location>
</feature>
<dbReference type="SUPFAM" id="SSF55785">
    <property type="entry name" value="PYP-like sensor domain (PAS domain)"/>
    <property type="match status" value="1"/>
</dbReference>
<feature type="domain" description="Histidine kinase" evidence="19">
    <location>
        <begin position="194"/>
        <end position="415"/>
    </location>
</feature>
<dbReference type="InterPro" id="IPR005467">
    <property type="entry name" value="His_kinase_dom"/>
</dbReference>
<protein>
    <recommendedName>
        <fullName evidence="14">Circadian input-output histidine kinase CikA</fullName>
        <ecNumber evidence="3">2.7.13.3</ecNumber>
    </recommendedName>
    <alternativeName>
        <fullName evidence="13">Sensory/regulatory protein RpfC</fullName>
    </alternativeName>
    <alternativeName>
        <fullName evidence="4">Stage 0 sporulation protein A homolog</fullName>
    </alternativeName>
</protein>
<evidence type="ECO:0000256" key="6">
    <source>
        <dbReference type="ARBA" id="ARBA00022679"/>
    </source>
</evidence>
<dbReference type="Pfam" id="PF02518">
    <property type="entry name" value="HATPase_c"/>
    <property type="match status" value="1"/>
</dbReference>
<evidence type="ECO:0000313" key="25">
    <source>
        <dbReference type="Proteomes" id="UP000463470"/>
    </source>
</evidence>
<dbReference type="Pfam" id="PF00072">
    <property type="entry name" value="Response_reg"/>
    <property type="match status" value="1"/>
</dbReference>
<feature type="domain" description="HPt" evidence="23">
    <location>
        <begin position="601"/>
        <end position="700"/>
    </location>
</feature>
<dbReference type="SUPFAM" id="SSF55874">
    <property type="entry name" value="ATPase domain of HSP90 chaperone/DNA topoisomerase II/histidine kinase"/>
    <property type="match status" value="1"/>
</dbReference>
<dbReference type="PROSITE" id="PS50110">
    <property type="entry name" value="RESPONSE_REGULATORY"/>
    <property type="match status" value="1"/>
</dbReference>
<dbReference type="GO" id="GO:0005524">
    <property type="term" value="F:ATP binding"/>
    <property type="evidence" value="ECO:0007669"/>
    <property type="project" value="UniProtKB-KW"/>
</dbReference>
<dbReference type="FunFam" id="3.30.565.10:FF:000010">
    <property type="entry name" value="Sensor histidine kinase RcsC"/>
    <property type="match status" value="1"/>
</dbReference>
<dbReference type="Pfam" id="PF00512">
    <property type="entry name" value="HisKA"/>
    <property type="match status" value="1"/>
</dbReference>
<dbReference type="InterPro" id="IPR000014">
    <property type="entry name" value="PAS"/>
</dbReference>
<evidence type="ECO:0000256" key="11">
    <source>
        <dbReference type="ARBA" id="ARBA00024867"/>
    </source>
</evidence>
<evidence type="ECO:0000313" key="24">
    <source>
        <dbReference type="EMBL" id="MZP28160.1"/>
    </source>
</evidence>
<feature type="region of interest" description="Disordered" evidence="18">
    <location>
        <begin position="1"/>
        <end position="28"/>
    </location>
</feature>
<evidence type="ECO:0000259" key="23">
    <source>
        <dbReference type="PROSITE" id="PS50894"/>
    </source>
</evidence>
<evidence type="ECO:0000256" key="10">
    <source>
        <dbReference type="ARBA" id="ARBA00023012"/>
    </source>
</evidence>
<comment type="catalytic activity">
    <reaction evidence="1">
        <text>ATP + protein L-histidine = ADP + protein N-phospho-L-histidine.</text>
        <dbReference type="EC" id="2.7.13.3"/>
    </reaction>
</comment>
<dbReference type="SMART" id="SM00448">
    <property type="entry name" value="REC"/>
    <property type="match status" value="1"/>
</dbReference>
<dbReference type="Pfam" id="PF01627">
    <property type="entry name" value="Hpt"/>
    <property type="match status" value="1"/>
</dbReference>
<gene>
    <name evidence="24" type="ORF">GTO91_00280</name>
</gene>
<evidence type="ECO:0000256" key="2">
    <source>
        <dbReference type="ARBA" id="ARBA00006402"/>
    </source>
</evidence>
<dbReference type="InterPro" id="IPR001789">
    <property type="entry name" value="Sig_transdc_resp-reg_receiver"/>
</dbReference>
<evidence type="ECO:0000256" key="12">
    <source>
        <dbReference type="ARBA" id="ARBA00064003"/>
    </source>
</evidence>
<comment type="caution">
    <text evidence="24">The sequence shown here is derived from an EMBL/GenBank/DDBJ whole genome shotgun (WGS) entry which is preliminary data.</text>
</comment>
<dbReference type="OrthoDB" id="9813048at2"/>
<evidence type="ECO:0000259" key="22">
    <source>
        <dbReference type="PROSITE" id="PS50113"/>
    </source>
</evidence>
<comment type="function">
    <text evidence="11">May play the central regulatory role in sporulation. It may be an element of the effector pathway responsible for the activation of sporulation genes in response to nutritional stress. Spo0A may act in concert with spo0H (a sigma factor) to control the expression of some genes that are critical to the sporulation process.</text>
</comment>
<dbReference type="InterPro" id="IPR000700">
    <property type="entry name" value="PAS-assoc_C"/>
</dbReference>
<dbReference type="Pfam" id="PF08447">
    <property type="entry name" value="PAS_3"/>
    <property type="match status" value="1"/>
</dbReference>
<evidence type="ECO:0000256" key="1">
    <source>
        <dbReference type="ARBA" id="ARBA00000085"/>
    </source>
</evidence>
<evidence type="ECO:0000259" key="21">
    <source>
        <dbReference type="PROSITE" id="PS50112"/>
    </source>
</evidence>
<dbReference type="PANTHER" id="PTHR45339">
    <property type="entry name" value="HYBRID SIGNAL TRANSDUCTION HISTIDINE KINASE J"/>
    <property type="match status" value="1"/>
</dbReference>
<dbReference type="PROSITE" id="PS50112">
    <property type="entry name" value="PAS"/>
    <property type="match status" value="1"/>
</dbReference>
<dbReference type="FunFam" id="1.10.287.130:FF:000002">
    <property type="entry name" value="Two-component osmosensing histidine kinase"/>
    <property type="match status" value="1"/>
</dbReference>
<keyword evidence="10" id="KW-0902">Two-component regulatory system</keyword>
<evidence type="ECO:0000256" key="7">
    <source>
        <dbReference type="ARBA" id="ARBA00022741"/>
    </source>
</evidence>
<dbReference type="InterPro" id="IPR036097">
    <property type="entry name" value="HisK_dim/P_sf"/>
</dbReference>
<keyword evidence="17" id="KW-0175">Coiled coil</keyword>
<dbReference type="Gene3D" id="3.30.450.20">
    <property type="entry name" value="PAS domain"/>
    <property type="match status" value="1"/>
</dbReference>
<evidence type="ECO:0000256" key="14">
    <source>
        <dbReference type="ARBA" id="ARBA00074306"/>
    </source>
</evidence>
<evidence type="ECO:0000256" key="4">
    <source>
        <dbReference type="ARBA" id="ARBA00018672"/>
    </source>
</evidence>
<dbReference type="SMART" id="SM00387">
    <property type="entry name" value="HATPase_c"/>
    <property type="match status" value="1"/>
</dbReference>
<dbReference type="CDD" id="cd16922">
    <property type="entry name" value="HATPase_EvgS-ArcB-TorS-like"/>
    <property type="match status" value="1"/>
</dbReference>
<dbReference type="Gene3D" id="1.20.120.160">
    <property type="entry name" value="HPT domain"/>
    <property type="match status" value="1"/>
</dbReference>
<evidence type="ECO:0000256" key="13">
    <source>
        <dbReference type="ARBA" id="ARBA00068150"/>
    </source>
</evidence>
<dbReference type="SMART" id="SM00073">
    <property type="entry name" value="HPT"/>
    <property type="match status" value="1"/>
</dbReference>
<dbReference type="InterPro" id="IPR013655">
    <property type="entry name" value="PAS_fold_3"/>
</dbReference>
<name>A0A845L178_9FIRM</name>
<dbReference type="PROSITE" id="PS50894">
    <property type="entry name" value="HPT"/>
    <property type="match status" value="1"/>
</dbReference>
<dbReference type="CDD" id="cd00088">
    <property type="entry name" value="HPT"/>
    <property type="match status" value="1"/>
</dbReference>
<dbReference type="SUPFAM" id="SSF52172">
    <property type="entry name" value="CheY-like"/>
    <property type="match status" value="1"/>
</dbReference>
<keyword evidence="5 16" id="KW-0597">Phosphoprotein</keyword>
<dbReference type="EMBL" id="WXEY01000001">
    <property type="protein sequence ID" value="MZP28160.1"/>
    <property type="molecule type" value="Genomic_DNA"/>
</dbReference>
<evidence type="ECO:0000256" key="18">
    <source>
        <dbReference type="SAM" id="MobiDB-lite"/>
    </source>
</evidence>
<dbReference type="SMART" id="SM00086">
    <property type="entry name" value="PAC"/>
    <property type="match status" value="1"/>
</dbReference>
<dbReference type="SMART" id="SM00388">
    <property type="entry name" value="HisKA"/>
    <property type="match status" value="1"/>
</dbReference>
<dbReference type="NCBIfam" id="TIGR00229">
    <property type="entry name" value="sensory_box"/>
    <property type="match status" value="1"/>
</dbReference>
<organism evidence="24 25">
    <name type="scientific">Heliomicrobium undosum</name>
    <dbReference type="NCBI Taxonomy" id="121734"/>
    <lineage>
        <taxon>Bacteria</taxon>
        <taxon>Bacillati</taxon>
        <taxon>Bacillota</taxon>
        <taxon>Clostridia</taxon>
        <taxon>Eubacteriales</taxon>
        <taxon>Heliobacteriaceae</taxon>
        <taxon>Heliomicrobium</taxon>
    </lineage>
</organism>
<feature type="modified residue" description="4-aspartylphosphate" evidence="16">
    <location>
        <position position="501"/>
    </location>
</feature>
<dbReference type="GO" id="GO:0005886">
    <property type="term" value="C:plasma membrane"/>
    <property type="evidence" value="ECO:0007669"/>
    <property type="project" value="UniProtKB-SubCell"/>
</dbReference>
<keyword evidence="6" id="KW-0808">Transferase</keyword>
<dbReference type="InterPro" id="IPR035965">
    <property type="entry name" value="PAS-like_dom_sf"/>
</dbReference>
<evidence type="ECO:0000259" key="20">
    <source>
        <dbReference type="PROSITE" id="PS50110"/>
    </source>
</evidence>
<dbReference type="GO" id="GO:0000155">
    <property type="term" value="F:phosphorelay sensor kinase activity"/>
    <property type="evidence" value="ECO:0007669"/>
    <property type="project" value="InterPro"/>
</dbReference>
<dbReference type="PROSITE" id="PS50113">
    <property type="entry name" value="PAC"/>
    <property type="match status" value="1"/>
</dbReference>
<dbReference type="InterPro" id="IPR008207">
    <property type="entry name" value="Sig_transdc_His_kin_Hpt_dom"/>
</dbReference>
<dbReference type="AlphaFoldDB" id="A0A845L178"/>
<dbReference type="InterPro" id="IPR004358">
    <property type="entry name" value="Sig_transdc_His_kin-like_C"/>
</dbReference>
<dbReference type="InterPro" id="IPR001610">
    <property type="entry name" value="PAC"/>
</dbReference>
<dbReference type="SMART" id="SM00091">
    <property type="entry name" value="PAS"/>
    <property type="match status" value="1"/>
</dbReference>
<evidence type="ECO:0000256" key="5">
    <source>
        <dbReference type="ARBA" id="ARBA00022553"/>
    </source>
</evidence>
<dbReference type="CDD" id="cd17546">
    <property type="entry name" value="REC_hyHK_CKI1_RcsC-like"/>
    <property type="match status" value="1"/>
</dbReference>
<keyword evidence="8" id="KW-0418">Kinase</keyword>
<dbReference type="InterPro" id="IPR003594">
    <property type="entry name" value="HATPase_dom"/>
</dbReference>
<reference evidence="24 25" key="1">
    <citation type="submission" date="2020-01" db="EMBL/GenBank/DDBJ databases">
        <title>Whole-genome sequence of Heliobacterium undosum DSM 13378.</title>
        <authorList>
            <person name="Kyndt J.A."/>
            <person name="Meyer T.E."/>
        </authorList>
    </citation>
    <scope>NUCLEOTIDE SEQUENCE [LARGE SCALE GENOMIC DNA]</scope>
    <source>
        <strain evidence="24 25">DSM 13378</strain>
    </source>
</reference>
<dbReference type="PROSITE" id="PS50109">
    <property type="entry name" value="HIS_KIN"/>
    <property type="match status" value="1"/>
</dbReference>
<evidence type="ECO:0000256" key="8">
    <source>
        <dbReference type="ARBA" id="ARBA00022777"/>
    </source>
</evidence>
<dbReference type="Proteomes" id="UP000463470">
    <property type="component" value="Unassembled WGS sequence"/>
</dbReference>
<feature type="domain" description="Response regulatory" evidence="20">
    <location>
        <begin position="452"/>
        <end position="570"/>
    </location>
</feature>
<feature type="modified residue" description="Phosphohistidine" evidence="15">
    <location>
        <position position="640"/>
    </location>
</feature>